<dbReference type="AlphaFoldDB" id="G0U5S3"/>
<accession>G0U5S3</accession>
<evidence type="ECO:0000256" key="1">
    <source>
        <dbReference type="ARBA" id="ARBA00009892"/>
    </source>
</evidence>
<dbReference type="InterPro" id="IPR029035">
    <property type="entry name" value="DHS-like_NAD/FAD-binding_dom"/>
</dbReference>
<dbReference type="GO" id="GO:0034038">
    <property type="term" value="F:deoxyhypusine synthase activity"/>
    <property type="evidence" value="ECO:0007669"/>
    <property type="project" value="TreeGrafter"/>
</dbReference>
<dbReference type="PANTHER" id="PTHR11703">
    <property type="entry name" value="DEOXYHYPUSINE SYNTHASE"/>
    <property type="match status" value="1"/>
</dbReference>
<dbReference type="PANTHER" id="PTHR11703:SF1">
    <property type="entry name" value="DEOXYHYPUSINE SYNTHASE"/>
    <property type="match status" value="1"/>
</dbReference>
<dbReference type="EMBL" id="HE573026">
    <property type="protein sequence ID" value="CCC51224.1"/>
    <property type="molecule type" value="Genomic_DNA"/>
</dbReference>
<dbReference type="GO" id="GO:0005737">
    <property type="term" value="C:cytoplasm"/>
    <property type="evidence" value="ECO:0007669"/>
    <property type="project" value="UniProtKB-ARBA"/>
</dbReference>
<dbReference type="VEuPathDB" id="TriTrypDB:TvY486_1002770"/>
<reference evidence="2" key="1">
    <citation type="journal article" date="2012" name="Proc. Natl. Acad. Sci. U.S.A.">
        <title>Antigenic diversity is generated by distinct evolutionary mechanisms in African trypanosome species.</title>
        <authorList>
            <person name="Jackson A.P."/>
            <person name="Berry A."/>
            <person name="Aslett M."/>
            <person name="Allison H.C."/>
            <person name="Burton P."/>
            <person name="Vavrova-Anderson J."/>
            <person name="Brown R."/>
            <person name="Browne H."/>
            <person name="Corton N."/>
            <person name="Hauser H."/>
            <person name="Gamble J."/>
            <person name="Gilderthorp R."/>
            <person name="Marcello L."/>
            <person name="McQuillan J."/>
            <person name="Otto T.D."/>
            <person name="Quail M.A."/>
            <person name="Sanders M.J."/>
            <person name="van Tonder A."/>
            <person name="Ginger M.L."/>
            <person name="Field M.C."/>
            <person name="Barry J.D."/>
            <person name="Hertz-Fowler C."/>
            <person name="Berriman M."/>
        </authorList>
    </citation>
    <scope>NUCLEOTIDE SEQUENCE</scope>
    <source>
        <strain evidence="2">Y486</strain>
    </source>
</reference>
<proteinExistence type="inferred from homology"/>
<dbReference type="SUPFAM" id="SSF52467">
    <property type="entry name" value="DHS-like NAD/FAD-binding domain"/>
    <property type="match status" value="1"/>
</dbReference>
<sequence>MAELAQSAVLVSSSRDGDLLRGMQSVSGPGQKELNLAEALLHRYQTVGFQASHLARAFAICEMMLKPQPPSTPLLPEGESLEPSPLVQPTIFLGVTANLLGTGCREAIRFLCAERAPVQDGVEPAAPPDEMGSSIVGSGGATVYSPRSSSTALIHALVVSGGAMEHDIRRACESYRVSQYGSEEAASPAAGLSQEDPHSRVSESRFGNVRYRACSASSPSLFSIVMHRLVSRLVESQNECRALCAASPPPSAHEDVCSWAITPSALWHAAGRWLSGIMAEALLEIGVVSCQRTAEEEGHRRAQTTVLYWAAVNNVPIFSPSITDGDIMEFIFSATRESRPLQLDLVMDIHRLNKLAMRSRRTGMIILGGGVVEHPVCNANLMRNGANYAVFLYHGPEF</sequence>
<gene>
    <name evidence="2" type="ORF">TVY486_1002770</name>
</gene>
<dbReference type="Pfam" id="PF01916">
    <property type="entry name" value="DS"/>
    <property type="match status" value="2"/>
</dbReference>
<comment type="similarity">
    <text evidence="1">Belongs to the deoxyhypusine synthase family.</text>
</comment>
<name>G0U5S3_TRYVY</name>
<evidence type="ECO:0000313" key="2">
    <source>
        <dbReference type="EMBL" id="CCC51224.1"/>
    </source>
</evidence>
<organism evidence="2">
    <name type="scientific">Trypanosoma vivax (strain Y486)</name>
    <dbReference type="NCBI Taxonomy" id="1055687"/>
    <lineage>
        <taxon>Eukaryota</taxon>
        <taxon>Discoba</taxon>
        <taxon>Euglenozoa</taxon>
        <taxon>Kinetoplastea</taxon>
        <taxon>Metakinetoplastina</taxon>
        <taxon>Trypanosomatida</taxon>
        <taxon>Trypanosomatidae</taxon>
        <taxon>Trypanosoma</taxon>
        <taxon>Duttonella</taxon>
    </lineage>
</organism>
<dbReference type="Gene3D" id="3.40.910.10">
    <property type="entry name" value="Deoxyhypusine synthase"/>
    <property type="match status" value="2"/>
</dbReference>
<protein>
    <submittedName>
        <fullName evidence="2">Putative deoxyhypusine synthase</fullName>
    </submittedName>
</protein>
<dbReference type="InterPro" id="IPR002773">
    <property type="entry name" value="Deoxyhypusine_synthase"/>
</dbReference>
<dbReference type="InterPro" id="IPR036982">
    <property type="entry name" value="Deoxyhypusine_synthase_sf"/>
</dbReference>